<name>A0ACA9NHN4_9GLOM</name>
<keyword evidence="2" id="KW-1185">Reference proteome</keyword>
<protein>
    <submittedName>
        <fullName evidence="1">13607_t:CDS:1</fullName>
    </submittedName>
</protein>
<organism evidence="1 2">
    <name type="scientific">Acaulospora colombiana</name>
    <dbReference type="NCBI Taxonomy" id="27376"/>
    <lineage>
        <taxon>Eukaryota</taxon>
        <taxon>Fungi</taxon>
        <taxon>Fungi incertae sedis</taxon>
        <taxon>Mucoromycota</taxon>
        <taxon>Glomeromycotina</taxon>
        <taxon>Glomeromycetes</taxon>
        <taxon>Diversisporales</taxon>
        <taxon>Acaulosporaceae</taxon>
        <taxon>Acaulospora</taxon>
    </lineage>
</organism>
<dbReference type="EMBL" id="CAJVPT010021527">
    <property type="protein sequence ID" value="CAG8655403.1"/>
    <property type="molecule type" value="Genomic_DNA"/>
</dbReference>
<evidence type="ECO:0000313" key="1">
    <source>
        <dbReference type="EMBL" id="CAG8655403.1"/>
    </source>
</evidence>
<sequence length="736" mass="81160">MGSHLLRFWRDRFPGRFEDQHLDRLLSRRYSNVETLNLAREIPFIKAQLLVHLEMETSISRWLIRLMPQSKSDINAIEEDARTPRASISPLAHRFPQYPPEPATREKSSTIDLHSSRTISPQDDATARRRALVLDSSSEDSRPNNTIARQAPSNMTVLDSFSSTATRPPPSSTDDTPAQKIQLKQDSPSHNPDENSTGAFMNPHLLSVPRTPPPRPEHSLHVTVTPGKSPSRALSVPLEPVRRDALEYETNLGAVSPHRATSAMARRSAKKPSAKGRSTPLASKRGLEPSPSKATGSRLPLALDEVDERSDDEHISPIEISSALAATRSMPELNESLERQEFPIAFLHDLVENQKKTQKGSAVQGSPERSTDAETQSSLSSREYRSWSRFHRGHAEASFRVMAQRVVGVNPPGITVHSQSQSDHIPHQNAVSEGRDDELEEETQPVTLVVGTPSSTSEFSQSDKALDMSQLRRDGQALLNYPDDGTDIATQSIRASDEVLVPTQVITGEDGQETLDESKNGYLIQALEISPRKQRGYYSSSSGTSIPGLNMTNETFTQPTSSIPVVSSQIDPISPPKVNKNPIKRVTQPNIELPPPSTASAVIVNPTARPIKRNPLVRRKSPLQIDRYLFERETTRPDSHVFNEETIPVDYGGESNRMYTPIHGATTLQEETIALSVDAAVKSLTPRHQVETLSDGGDSVKMETDGEPSPKAPKVSPLKPTDYVVPISGWMQSPVV</sequence>
<dbReference type="Proteomes" id="UP000789525">
    <property type="component" value="Unassembled WGS sequence"/>
</dbReference>
<reference evidence="1" key="1">
    <citation type="submission" date="2021-06" db="EMBL/GenBank/DDBJ databases">
        <authorList>
            <person name="Kallberg Y."/>
            <person name="Tangrot J."/>
            <person name="Rosling A."/>
        </authorList>
    </citation>
    <scope>NUCLEOTIDE SEQUENCE</scope>
    <source>
        <strain evidence="1">CL356</strain>
    </source>
</reference>
<proteinExistence type="predicted"/>
<feature type="non-terminal residue" evidence="1">
    <location>
        <position position="736"/>
    </location>
</feature>
<evidence type="ECO:0000313" key="2">
    <source>
        <dbReference type="Proteomes" id="UP000789525"/>
    </source>
</evidence>
<comment type="caution">
    <text evidence="1">The sequence shown here is derived from an EMBL/GenBank/DDBJ whole genome shotgun (WGS) entry which is preliminary data.</text>
</comment>
<accession>A0ACA9NHN4</accession>
<gene>
    <name evidence="1" type="ORF">ACOLOM_LOCUS8385</name>
</gene>